<dbReference type="SUPFAM" id="SSF49299">
    <property type="entry name" value="PKD domain"/>
    <property type="match status" value="2"/>
</dbReference>
<dbReference type="KEGG" id="pgin:FRZ67_04240"/>
<evidence type="ECO:0000313" key="3">
    <source>
        <dbReference type="Proteomes" id="UP000321533"/>
    </source>
</evidence>
<name>A0A5B8V5P5_9BACT</name>
<dbReference type="Pfam" id="PF13585">
    <property type="entry name" value="CHU_C"/>
    <property type="match status" value="1"/>
</dbReference>
<dbReference type="NCBIfam" id="TIGR04131">
    <property type="entry name" value="Bac_Flav_CTERM"/>
    <property type="match status" value="1"/>
</dbReference>
<dbReference type="EMBL" id="CP042435">
    <property type="protein sequence ID" value="QEC66542.1"/>
    <property type="molecule type" value="Genomic_DNA"/>
</dbReference>
<evidence type="ECO:0000313" key="2">
    <source>
        <dbReference type="EMBL" id="QEC66542.1"/>
    </source>
</evidence>
<dbReference type="Proteomes" id="UP000321533">
    <property type="component" value="Chromosome"/>
</dbReference>
<dbReference type="InterPro" id="IPR013783">
    <property type="entry name" value="Ig-like_fold"/>
</dbReference>
<dbReference type="InterPro" id="IPR035986">
    <property type="entry name" value="PKD_dom_sf"/>
</dbReference>
<dbReference type="CDD" id="cd00146">
    <property type="entry name" value="PKD"/>
    <property type="match status" value="1"/>
</dbReference>
<sequence length="672" mass="73165">MSFIKYLCITICYLFLGSAVSAQPCSALGQTPSTAFPVCGVDTFSQTIVPPCSNRGLAVPGCDPTGASYADKNPFWYRFTCFASGDLSFTITPTDLNDDYDWQLYDITGHNPDDVYTNASLVVTGNWSGSYGLTGAKFGGSSNIECASIPTDNVPTFSQMPYLEQGHTYLLMVSHYTDSQIGYKLSFGGSAGITDPLDPDFASSSASCDGSQIRVKLNKKMKCKTLATDGSDFFIKGALAKIKSAEAIGCDNSFEFDSLIVTLQEPLTAGTYQLVAKNGIDSNTVLDNCDRGIAISDEIDFTVYKVAPIPIGDLTPVQCAPDMLQFTFIKNIRCNSIAQDGSDFIITGPHSVNVASAEGVCVDGLSRLINVKLASPVVLDGTYTIQLVKGSDGNTAIDECGEEVIEGAKDFTVKDTVSANFTYELIQNCADDQVNLFNNGGASITSWKWYFDNVDSSSLQNPVKYYSGFGSTTINLSVTNGFCSDTAQQVITLPHDELDARFYGPAIYCPGEVAVFKDSSIGNIVGWLWSFGNGHTSNLQVPPAQTYYTVEREKLFPVQLIVQSNRNCFDTSLQYLKVASNCHIAVPTAFTPNGDGVNDYLYPLNAYEAIDLTFSVYNQFGQRIYLTRDWTQKWDGSFNGHPQPTGVYVWMLQYKDLSGKALFFKGTTVLMR</sequence>
<gene>
    <name evidence="2" type="ORF">FRZ67_04240</name>
</gene>
<dbReference type="Gene3D" id="2.60.40.10">
    <property type="entry name" value="Immunoglobulins"/>
    <property type="match status" value="2"/>
</dbReference>
<protein>
    <submittedName>
        <fullName evidence="2">T9SS type B sorting domain-containing protein</fullName>
    </submittedName>
</protein>
<dbReference type="AlphaFoldDB" id="A0A5B8V5P5"/>
<feature type="signal peptide" evidence="1">
    <location>
        <begin position="1"/>
        <end position="22"/>
    </location>
</feature>
<keyword evidence="1" id="KW-0732">Signal</keyword>
<dbReference type="OrthoDB" id="610082at2"/>
<dbReference type="InterPro" id="IPR026341">
    <property type="entry name" value="T9SS_type_B"/>
</dbReference>
<evidence type="ECO:0000256" key="1">
    <source>
        <dbReference type="SAM" id="SignalP"/>
    </source>
</evidence>
<accession>A0A5B8V5P5</accession>
<organism evidence="2 3">
    <name type="scientific">Panacibacter ginsenosidivorans</name>
    <dbReference type="NCBI Taxonomy" id="1813871"/>
    <lineage>
        <taxon>Bacteria</taxon>
        <taxon>Pseudomonadati</taxon>
        <taxon>Bacteroidota</taxon>
        <taxon>Chitinophagia</taxon>
        <taxon>Chitinophagales</taxon>
        <taxon>Chitinophagaceae</taxon>
        <taxon>Panacibacter</taxon>
    </lineage>
</organism>
<keyword evidence="3" id="KW-1185">Reference proteome</keyword>
<proteinExistence type="predicted"/>
<reference evidence="2 3" key="1">
    <citation type="journal article" date="2016" name="Int. J. Syst. Evol. Microbiol.">
        <title>Panacibacter ginsenosidivorans gen. nov., sp. nov., with ginsenoside converting activity isolated from soil of a ginseng field.</title>
        <authorList>
            <person name="Siddiqi M.Z."/>
            <person name="Muhammad Shafi S."/>
            <person name="Choi K.D."/>
            <person name="Im W.T."/>
        </authorList>
    </citation>
    <scope>NUCLEOTIDE SEQUENCE [LARGE SCALE GENOMIC DNA]</scope>
    <source>
        <strain evidence="2 3">Gsoil1550</strain>
    </source>
</reference>
<feature type="chain" id="PRO_5022916306" evidence="1">
    <location>
        <begin position="23"/>
        <end position="672"/>
    </location>
</feature>
<dbReference type="RefSeq" id="WP_147188342.1">
    <property type="nucleotide sequence ID" value="NZ_CP042435.1"/>
</dbReference>